<evidence type="ECO:0000313" key="2">
    <source>
        <dbReference type="EMBL" id="QIN82459.1"/>
    </source>
</evidence>
<organism evidence="2 3">
    <name type="scientific">Rubrobacter tropicus</name>
    <dbReference type="NCBI Taxonomy" id="2653851"/>
    <lineage>
        <taxon>Bacteria</taxon>
        <taxon>Bacillati</taxon>
        <taxon>Actinomycetota</taxon>
        <taxon>Rubrobacteria</taxon>
        <taxon>Rubrobacterales</taxon>
        <taxon>Rubrobacteraceae</taxon>
        <taxon>Rubrobacter</taxon>
    </lineage>
</organism>
<dbReference type="GO" id="GO:0016841">
    <property type="term" value="F:ammonia-lyase activity"/>
    <property type="evidence" value="ECO:0007669"/>
    <property type="project" value="UniProtKB-ARBA"/>
</dbReference>
<dbReference type="InterPro" id="IPR008948">
    <property type="entry name" value="L-Aspartase-like"/>
</dbReference>
<dbReference type="Proteomes" id="UP000501452">
    <property type="component" value="Chromosome"/>
</dbReference>
<proteinExistence type="predicted"/>
<dbReference type="AlphaFoldDB" id="A0A6G8Q7P0"/>
<dbReference type="EMBL" id="CP045119">
    <property type="protein sequence ID" value="QIN82459.1"/>
    <property type="molecule type" value="Genomic_DNA"/>
</dbReference>
<sequence length="532" mass="56468">MLDSGEWGLDPLSLGGGTVVLTGDDLYIEEVVRVARRGARVAVSGEALDRVRRAREVVEHVLERGDPVYGMNTGVGSLSRYRVPFEHLEQFSATLVSRHTTHQGAEVSPEIVRAMMVTRVNGMAKGGVGVRTELLGAFVDALNAGVHPVVRLGGSVGQADLAEMAEIGQVLIGRGEADYRGERMGGTAALRAAGLQPIRLKAKEGLALISANGITMGHGSLVLSDVADLLDVFDITAALSMEAFGANLSTVHPEAARLRPHPGQARAADRLRELLADSYLWRPGAARNLQDPLSFRCVPQTHGASYDAHAYARGTMEVEINSAGDNPLVLIEDKTIISVGNFDVVALAVAFDLLRVAVAQVVHLANERIQKHLWSQFSGLPTGLAARDGDEGLRPLGYTSASLAAEARVLANPVSLDYRGQIAEGVEDHASMAPLGVRKTDELVDVARRIAALELTVATRAVDLRGRPRLGTGSRAAYDLVSRYAATEPEEHWPDLDGLTQAIAGGRLIAHVASEIGLLEPVSTPGDAVGPE</sequence>
<dbReference type="PANTHER" id="PTHR10362">
    <property type="entry name" value="HISTIDINE AMMONIA-LYASE"/>
    <property type="match status" value="1"/>
</dbReference>
<protein>
    <submittedName>
        <fullName evidence="2">Histidine ammonia-lyase</fullName>
    </submittedName>
</protein>
<name>A0A6G8Q7P0_9ACTN</name>
<dbReference type="Gene3D" id="1.20.200.10">
    <property type="entry name" value="Fumarase/aspartase (Central domain)"/>
    <property type="match status" value="1"/>
</dbReference>
<dbReference type="InterPro" id="IPR001106">
    <property type="entry name" value="Aromatic_Lyase"/>
</dbReference>
<dbReference type="SUPFAM" id="SSF48557">
    <property type="entry name" value="L-aspartase-like"/>
    <property type="match status" value="1"/>
</dbReference>
<gene>
    <name evidence="2" type="ORF">GBA63_07225</name>
</gene>
<keyword evidence="1 2" id="KW-0456">Lyase</keyword>
<dbReference type="InterPro" id="IPR024083">
    <property type="entry name" value="Fumarase/histidase_N"/>
</dbReference>
<dbReference type="Pfam" id="PF00221">
    <property type="entry name" value="Lyase_aromatic"/>
    <property type="match status" value="1"/>
</dbReference>
<accession>A0A6G8Q7P0</accession>
<dbReference type="KEGG" id="rub:GBA63_07225"/>
<dbReference type="Gene3D" id="1.10.275.10">
    <property type="entry name" value="Fumarase/aspartase (N-terminal domain)"/>
    <property type="match status" value="1"/>
</dbReference>
<reference evidence="2 3" key="1">
    <citation type="submission" date="2019-10" db="EMBL/GenBank/DDBJ databases">
        <title>Rubrobacter sp nov SCSIO 52090 isolated from a deep-sea sediment in the South China Sea.</title>
        <authorList>
            <person name="Chen R.W."/>
        </authorList>
    </citation>
    <scope>NUCLEOTIDE SEQUENCE [LARGE SCALE GENOMIC DNA]</scope>
    <source>
        <strain evidence="2 3">SCSIO 52909</strain>
    </source>
</reference>
<keyword evidence="3" id="KW-1185">Reference proteome</keyword>
<evidence type="ECO:0000313" key="3">
    <source>
        <dbReference type="Proteomes" id="UP000501452"/>
    </source>
</evidence>
<dbReference type="CDD" id="cd00332">
    <property type="entry name" value="PAL-HAL"/>
    <property type="match status" value="1"/>
</dbReference>
<evidence type="ECO:0000256" key="1">
    <source>
        <dbReference type="ARBA" id="ARBA00023239"/>
    </source>
</evidence>